<keyword evidence="2" id="KW-0812">Transmembrane</keyword>
<evidence type="ECO:0000313" key="4">
    <source>
        <dbReference type="Proteomes" id="UP001321760"/>
    </source>
</evidence>
<organism evidence="3 4">
    <name type="scientific">Podospora aff. communis PSN243</name>
    <dbReference type="NCBI Taxonomy" id="3040156"/>
    <lineage>
        <taxon>Eukaryota</taxon>
        <taxon>Fungi</taxon>
        <taxon>Dikarya</taxon>
        <taxon>Ascomycota</taxon>
        <taxon>Pezizomycotina</taxon>
        <taxon>Sordariomycetes</taxon>
        <taxon>Sordariomycetidae</taxon>
        <taxon>Sordariales</taxon>
        <taxon>Podosporaceae</taxon>
        <taxon>Podospora</taxon>
    </lineage>
</organism>
<evidence type="ECO:0000313" key="3">
    <source>
        <dbReference type="EMBL" id="KAK4445675.1"/>
    </source>
</evidence>
<keyword evidence="2" id="KW-0472">Membrane</keyword>
<accession>A0AAV9GB44</accession>
<reference evidence="3" key="1">
    <citation type="journal article" date="2023" name="Mol. Phylogenet. Evol.">
        <title>Genome-scale phylogeny and comparative genomics of the fungal order Sordariales.</title>
        <authorList>
            <person name="Hensen N."/>
            <person name="Bonometti L."/>
            <person name="Westerberg I."/>
            <person name="Brannstrom I.O."/>
            <person name="Guillou S."/>
            <person name="Cros-Aarteil S."/>
            <person name="Calhoun S."/>
            <person name="Haridas S."/>
            <person name="Kuo A."/>
            <person name="Mondo S."/>
            <person name="Pangilinan J."/>
            <person name="Riley R."/>
            <person name="LaButti K."/>
            <person name="Andreopoulos B."/>
            <person name="Lipzen A."/>
            <person name="Chen C."/>
            <person name="Yan M."/>
            <person name="Daum C."/>
            <person name="Ng V."/>
            <person name="Clum A."/>
            <person name="Steindorff A."/>
            <person name="Ohm R.A."/>
            <person name="Martin F."/>
            <person name="Silar P."/>
            <person name="Natvig D.O."/>
            <person name="Lalanne C."/>
            <person name="Gautier V."/>
            <person name="Ament-Velasquez S.L."/>
            <person name="Kruys A."/>
            <person name="Hutchinson M.I."/>
            <person name="Powell A.J."/>
            <person name="Barry K."/>
            <person name="Miller A.N."/>
            <person name="Grigoriev I.V."/>
            <person name="Debuchy R."/>
            <person name="Gladieux P."/>
            <person name="Hiltunen Thoren M."/>
            <person name="Johannesson H."/>
        </authorList>
    </citation>
    <scope>NUCLEOTIDE SEQUENCE</scope>
    <source>
        <strain evidence="3">PSN243</strain>
    </source>
</reference>
<keyword evidence="2" id="KW-1133">Transmembrane helix</keyword>
<sequence length="866" mass="94593">MSSAYELPRYTTPGTTGAENLKKRPWTQWVRSLGFGTSSPSGAASSAGASVADPSDVAASPDPDCDFSVAASEAAVLHAVNIHKHFEAPAAAEGITVNDLPAFEDLTPYNVTEEEQDRLWAIEARRLVKEVTADTPPAFPASSHLETDSQDSYERLSSLADQVLQVMNIIAYDGESLLAEHEKGFCSVTAVERSRLSLDYLFDRHQEETENDEGNGKNDKTPSIQDRQDFFEFVNYLTAVLARVLCTTTVGEPLHTAFLAHIAKVAAKIKVLSSNPGECAGISLSNGENTGGITMPQDTGLRGRQGEANHGEELPHLMTGAMDNLLKSFNNTNLGRGTQLEYTSRRDAVKKMYFGQCALLRRGIVDMTLRIVVALRGNTRMVATSLTSYEICALIYETGIERVRTFVFQDQDNDFLGTSERAEVNHAASPLYLVDRALQTIFDDAAGTRANAGGPESVQTGGSVGTRISWNCNFESPAGSEGLEVPRRMPLRSMSDIITVIIPLLMASPSILSSLSEFISSIISNEVMQELPKGQVQARARGGFTAFFCLTTQEYVTNQDERQEDEAKSLSNALMRRQNLLGGKTVTQIGRVTSFAGDIASPEAAHAREEAERTTLDRIRKHQAELDEVREQMGKLVLGEKGVMVDCKLYVAVLIALCIALVGGGIAVGVTVGERIPGVDPFNVTTYCWVLAAFILLVAKSIRVHQWPWNDFLRGRVLCTTVSELSSVTGIDGQLIIAYLLQHESSSFLQTRGPFNAVFQRRSDDGFSIDVPIAMWTMLICGLIMIEVELVTNRGLVCLDLRGEKRGCIMNLGESDGGEHIYCLALPQRGAKTHRKGSNRIRLSVGKGMKWLHAVGFYGNRDAEFV</sequence>
<dbReference type="Proteomes" id="UP001321760">
    <property type="component" value="Unassembled WGS sequence"/>
</dbReference>
<dbReference type="AlphaFoldDB" id="A0AAV9GB44"/>
<evidence type="ECO:0000256" key="2">
    <source>
        <dbReference type="SAM" id="Phobius"/>
    </source>
</evidence>
<gene>
    <name evidence="3" type="ORF">QBC34DRAFT_412904</name>
</gene>
<name>A0AAV9GB44_9PEZI</name>
<feature type="transmembrane region" description="Helical" evidence="2">
    <location>
        <begin position="684"/>
        <end position="702"/>
    </location>
</feature>
<feature type="region of interest" description="Disordered" evidence="1">
    <location>
        <begin position="37"/>
        <end position="62"/>
    </location>
</feature>
<feature type="region of interest" description="Disordered" evidence="1">
    <location>
        <begin position="1"/>
        <end position="23"/>
    </location>
</feature>
<comment type="caution">
    <text evidence="3">The sequence shown here is derived from an EMBL/GenBank/DDBJ whole genome shotgun (WGS) entry which is preliminary data.</text>
</comment>
<proteinExistence type="predicted"/>
<feature type="compositionally biased region" description="Low complexity" evidence="1">
    <location>
        <begin position="38"/>
        <end position="62"/>
    </location>
</feature>
<dbReference type="EMBL" id="MU865963">
    <property type="protein sequence ID" value="KAK4445675.1"/>
    <property type="molecule type" value="Genomic_DNA"/>
</dbReference>
<reference evidence="3" key="2">
    <citation type="submission" date="2023-05" db="EMBL/GenBank/DDBJ databases">
        <authorList>
            <consortium name="Lawrence Berkeley National Laboratory"/>
            <person name="Steindorff A."/>
            <person name="Hensen N."/>
            <person name="Bonometti L."/>
            <person name="Westerberg I."/>
            <person name="Brannstrom I.O."/>
            <person name="Guillou S."/>
            <person name="Cros-Aarteil S."/>
            <person name="Calhoun S."/>
            <person name="Haridas S."/>
            <person name="Kuo A."/>
            <person name="Mondo S."/>
            <person name="Pangilinan J."/>
            <person name="Riley R."/>
            <person name="Labutti K."/>
            <person name="Andreopoulos B."/>
            <person name="Lipzen A."/>
            <person name="Chen C."/>
            <person name="Yanf M."/>
            <person name="Daum C."/>
            <person name="Ng V."/>
            <person name="Clum A."/>
            <person name="Ohm R."/>
            <person name="Martin F."/>
            <person name="Silar P."/>
            <person name="Natvig D."/>
            <person name="Lalanne C."/>
            <person name="Gautier V."/>
            <person name="Ament-Velasquez S.L."/>
            <person name="Kruys A."/>
            <person name="Hutchinson M.I."/>
            <person name="Powell A.J."/>
            <person name="Barry K."/>
            <person name="Miller A.N."/>
            <person name="Grigoriev I.V."/>
            <person name="Debuchy R."/>
            <person name="Gladieux P."/>
            <person name="Thoren M.H."/>
            <person name="Johannesson H."/>
        </authorList>
    </citation>
    <scope>NUCLEOTIDE SEQUENCE</scope>
    <source>
        <strain evidence="3">PSN243</strain>
    </source>
</reference>
<feature type="transmembrane region" description="Helical" evidence="2">
    <location>
        <begin position="649"/>
        <end position="672"/>
    </location>
</feature>
<keyword evidence="4" id="KW-1185">Reference proteome</keyword>
<evidence type="ECO:0000256" key="1">
    <source>
        <dbReference type="SAM" id="MobiDB-lite"/>
    </source>
</evidence>
<protein>
    <submittedName>
        <fullName evidence="3">Uncharacterized protein</fullName>
    </submittedName>
</protein>